<dbReference type="AlphaFoldDB" id="A0A8T2PM03"/>
<proteinExistence type="inferred from homology"/>
<dbReference type="PANTHER" id="PTHR15326">
    <property type="entry name" value="SPERMATOGENESIS-ASSOCIATED PROTEIN 2/TAMOZHENNIC"/>
    <property type="match status" value="1"/>
</dbReference>
<dbReference type="Pfam" id="PF21388">
    <property type="entry name" value="SPATA2_PUB-like"/>
    <property type="match status" value="1"/>
</dbReference>
<feature type="region of interest" description="Disordered" evidence="2">
    <location>
        <begin position="222"/>
        <end position="251"/>
    </location>
</feature>
<evidence type="ECO:0000256" key="2">
    <source>
        <dbReference type="SAM" id="MobiDB-lite"/>
    </source>
</evidence>
<dbReference type="Gene3D" id="1.20.58.2190">
    <property type="match status" value="1"/>
</dbReference>
<feature type="compositionally biased region" description="Basic and acidic residues" evidence="2">
    <location>
        <begin position="222"/>
        <end position="232"/>
    </location>
</feature>
<dbReference type="Proteomes" id="UP000824540">
    <property type="component" value="Unassembled WGS sequence"/>
</dbReference>
<reference evidence="4" key="1">
    <citation type="thesis" date="2021" institute="BYU ScholarsArchive" country="Provo, UT, USA">
        <title>Applications of and Algorithms for Genome Assembly and Genomic Analyses with an Emphasis on Marine Teleosts.</title>
        <authorList>
            <person name="Pickett B.D."/>
        </authorList>
    </citation>
    <scope>NUCLEOTIDE SEQUENCE</scope>
    <source>
        <strain evidence="4">HI-2016</strain>
    </source>
</reference>
<dbReference type="EMBL" id="JAFBMS010000005">
    <property type="protein sequence ID" value="KAG9352641.1"/>
    <property type="molecule type" value="Genomic_DNA"/>
</dbReference>
<gene>
    <name evidence="4" type="ORF">JZ751_021055</name>
</gene>
<name>A0A8T2PM03_9TELE</name>
<dbReference type="OrthoDB" id="9837000at2759"/>
<evidence type="ECO:0000256" key="1">
    <source>
        <dbReference type="ARBA" id="ARBA00038142"/>
    </source>
</evidence>
<accession>A0A8T2PM03</accession>
<dbReference type="InterPro" id="IPR048839">
    <property type="entry name" value="SPATA2_PUB-like"/>
</dbReference>
<evidence type="ECO:0000259" key="3">
    <source>
        <dbReference type="Pfam" id="PF21388"/>
    </source>
</evidence>
<feature type="domain" description="Spermatogenesis-associated protein 2 PUB-like" evidence="3">
    <location>
        <begin position="89"/>
        <end position="208"/>
    </location>
</feature>
<keyword evidence="5" id="KW-1185">Reference proteome</keyword>
<comment type="similarity">
    <text evidence="1">Belongs to the SPATA2 family.</text>
</comment>
<evidence type="ECO:0000313" key="5">
    <source>
        <dbReference type="Proteomes" id="UP000824540"/>
    </source>
</evidence>
<sequence>MSRRHSNGSMCEQYRKSLERRIEQGDSELMCQDKELCEAMEETLRKGDTRDFYTALGLDPLAVMEASLKASPSWGRHEGGLMPPTTAPCLGALSRAFEVLERVALNFYLYPWRKEYRVIKMFSGVFMHLVRPVLSEQQVGLLFGLLGYQAKGEELQTCGLPPSGTTLLRIACAFFAMRCECRLLLSAAETLGGGVDVQLQLVQERQKGHSLQRALESLRGKMETENWGSRDDPELDLYTAGDHASNGETEGPLYESESVIQYQSFGYKGQQRLSTDRVTLCIDGASQGRCCEAARITVFWRWLDGNDTGTESALPLSLQCISPYIHICVIPQPLWTQNRTFTHHQRETDLFK</sequence>
<comment type="caution">
    <text evidence="4">The sequence shown here is derived from an EMBL/GenBank/DDBJ whole genome shotgun (WGS) entry which is preliminary data.</text>
</comment>
<dbReference type="GO" id="GO:0005737">
    <property type="term" value="C:cytoplasm"/>
    <property type="evidence" value="ECO:0007669"/>
    <property type="project" value="TreeGrafter"/>
</dbReference>
<evidence type="ECO:0000313" key="4">
    <source>
        <dbReference type="EMBL" id="KAG9352641.1"/>
    </source>
</evidence>
<organism evidence="4 5">
    <name type="scientific">Albula glossodonta</name>
    <name type="common">roundjaw bonefish</name>
    <dbReference type="NCBI Taxonomy" id="121402"/>
    <lineage>
        <taxon>Eukaryota</taxon>
        <taxon>Metazoa</taxon>
        <taxon>Chordata</taxon>
        <taxon>Craniata</taxon>
        <taxon>Vertebrata</taxon>
        <taxon>Euteleostomi</taxon>
        <taxon>Actinopterygii</taxon>
        <taxon>Neopterygii</taxon>
        <taxon>Teleostei</taxon>
        <taxon>Albuliformes</taxon>
        <taxon>Albulidae</taxon>
        <taxon>Albula</taxon>
    </lineage>
</organism>
<protein>
    <recommendedName>
        <fullName evidence="3">Spermatogenesis-associated protein 2 PUB-like domain-containing protein</fullName>
    </recommendedName>
</protein>
<dbReference type="PANTHER" id="PTHR15326:SF7">
    <property type="entry name" value="SPERMATOGENESIS-ASSOCIATED PROTEIN 2-LIKE PROTEIN"/>
    <property type="match status" value="1"/>
</dbReference>